<keyword evidence="1 3" id="KW-0853">WD repeat</keyword>
<feature type="repeat" description="WD" evidence="3">
    <location>
        <begin position="4"/>
        <end position="45"/>
    </location>
</feature>
<dbReference type="SMART" id="SM00320">
    <property type="entry name" value="WD40"/>
    <property type="match status" value="3"/>
</dbReference>
<evidence type="ECO:0000256" key="2">
    <source>
        <dbReference type="ARBA" id="ARBA00022737"/>
    </source>
</evidence>
<dbReference type="PROSITE" id="PS50294">
    <property type="entry name" value="WD_REPEATS_REGION"/>
    <property type="match status" value="2"/>
</dbReference>
<dbReference type="AlphaFoldDB" id="A0A7R9LQG2"/>
<dbReference type="GO" id="GO:0007019">
    <property type="term" value="P:microtubule depolymerization"/>
    <property type="evidence" value="ECO:0007669"/>
    <property type="project" value="TreeGrafter"/>
</dbReference>
<dbReference type="InterPro" id="IPR036322">
    <property type="entry name" value="WD40_repeat_dom_sf"/>
</dbReference>
<dbReference type="EMBL" id="OC890161">
    <property type="protein sequence ID" value="CAD7645959.1"/>
    <property type="molecule type" value="Genomic_DNA"/>
</dbReference>
<evidence type="ECO:0000256" key="1">
    <source>
        <dbReference type="ARBA" id="ARBA00022574"/>
    </source>
</evidence>
<keyword evidence="2" id="KW-0677">Repeat</keyword>
<evidence type="ECO:0000256" key="3">
    <source>
        <dbReference type="PROSITE-ProRule" id="PRU00221"/>
    </source>
</evidence>
<dbReference type="EMBL" id="CAJPIZ010035586">
    <property type="protein sequence ID" value="CAG2120805.1"/>
    <property type="molecule type" value="Genomic_DNA"/>
</dbReference>
<dbReference type="InterPro" id="IPR015943">
    <property type="entry name" value="WD40/YVTN_repeat-like_dom_sf"/>
</dbReference>
<dbReference type="PROSITE" id="PS50082">
    <property type="entry name" value="WD_REPEATS_2"/>
    <property type="match status" value="2"/>
</dbReference>
<dbReference type="PANTHER" id="PTHR19845:SF0">
    <property type="entry name" value="KATANIN P80 WD40 REPEAT-CONTAINING SUBUNIT B1"/>
    <property type="match status" value="1"/>
</dbReference>
<evidence type="ECO:0000313" key="4">
    <source>
        <dbReference type="EMBL" id="CAD7645959.1"/>
    </source>
</evidence>
<evidence type="ECO:0000313" key="5">
    <source>
        <dbReference type="Proteomes" id="UP000759131"/>
    </source>
</evidence>
<dbReference type="SUPFAM" id="SSF50978">
    <property type="entry name" value="WD40 repeat-like"/>
    <property type="match status" value="1"/>
</dbReference>
<gene>
    <name evidence="4" type="ORF">OSB1V03_LOCUS20751</name>
</gene>
<dbReference type="Proteomes" id="UP000759131">
    <property type="component" value="Unassembled WGS sequence"/>
</dbReference>
<feature type="repeat" description="WD" evidence="3">
    <location>
        <begin position="46"/>
        <end position="87"/>
    </location>
</feature>
<sequence>MYTYKGHSKDVHCLRFSPDGRWLASGGDEGSVKLWDLPAGKMLAELKGHTSAITDVAFHPNEFLLASSSADGTIKFWDLESFQQVSSTVNDAGPVRQIIFHSDGKAIFSGARDVLKVYGWEPARTYDTLIMGWGKISDLSVCDSQLIAGGFSLT</sequence>
<protein>
    <submittedName>
        <fullName evidence="4">Uncharacterized protein</fullName>
    </submittedName>
</protein>
<dbReference type="Gene3D" id="2.130.10.10">
    <property type="entry name" value="YVTN repeat-like/Quinoprotein amine dehydrogenase"/>
    <property type="match status" value="1"/>
</dbReference>
<feature type="non-terminal residue" evidence="4">
    <location>
        <position position="1"/>
    </location>
</feature>
<name>A0A7R9LQG2_9ACAR</name>
<reference evidence="4" key="1">
    <citation type="submission" date="2020-11" db="EMBL/GenBank/DDBJ databases">
        <authorList>
            <person name="Tran Van P."/>
        </authorList>
    </citation>
    <scope>NUCLEOTIDE SEQUENCE</scope>
</reference>
<dbReference type="InterPro" id="IPR019775">
    <property type="entry name" value="WD40_repeat_CS"/>
</dbReference>
<dbReference type="GO" id="GO:0008352">
    <property type="term" value="C:katanin complex"/>
    <property type="evidence" value="ECO:0007669"/>
    <property type="project" value="TreeGrafter"/>
</dbReference>
<organism evidence="4">
    <name type="scientific">Medioppia subpectinata</name>
    <dbReference type="NCBI Taxonomy" id="1979941"/>
    <lineage>
        <taxon>Eukaryota</taxon>
        <taxon>Metazoa</taxon>
        <taxon>Ecdysozoa</taxon>
        <taxon>Arthropoda</taxon>
        <taxon>Chelicerata</taxon>
        <taxon>Arachnida</taxon>
        <taxon>Acari</taxon>
        <taxon>Acariformes</taxon>
        <taxon>Sarcoptiformes</taxon>
        <taxon>Oribatida</taxon>
        <taxon>Brachypylina</taxon>
        <taxon>Oppioidea</taxon>
        <taxon>Oppiidae</taxon>
        <taxon>Medioppia</taxon>
    </lineage>
</organism>
<dbReference type="PANTHER" id="PTHR19845">
    <property type="entry name" value="KATANIN P80 SUBUNIT"/>
    <property type="match status" value="1"/>
</dbReference>
<dbReference type="Pfam" id="PF00400">
    <property type="entry name" value="WD40"/>
    <property type="match status" value="2"/>
</dbReference>
<keyword evidence="5" id="KW-1185">Reference proteome</keyword>
<dbReference type="PROSITE" id="PS00678">
    <property type="entry name" value="WD_REPEATS_1"/>
    <property type="match status" value="1"/>
</dbReference>
<dbReference type="InterPro" id="IPR001680">
    <property type="entry name" value="WD40_rpt"/>
</dbReference>
<accession>A0A7R9LQG2</accession>
<dbReference type="OrthoDB" id="10251605at2759"/>
<proteinExistence type="predicted"/>